<keyword evidence="1" id="KW-1133">Transmembrane helix</keyword>
<dbReference type="AlphaFoldDB" id="A0A838XNK8"/>
<organism evidence="2 3">
    <name type="scientific">Stappia taiwanensis</name>
    <dbReference type="NCBI Taxonomy" id="992267"/>
    <lineage>
        <taxon>Bacteria</taxon>
        <taxon>Pseudomonadati</taxon>
        <taxon>Pseudomonadota</taxon>
        <taxon>Alphaproteobacteria</taxon>
        <taxon>Hyphomicrobiales</taxon>
        <taxon>Stappiaceae</taxon>
        <taxon>Stappia</taxon>
    </lineage>
</organism>
<keyword evidence="1" id="KW-0472">Membrane</keyword>
<reference evidence="2 3" key="2">
    <citation type="submission" date="2020-08" db="EMBL/GenBank/DDBJ databases">
        <title>Stappia taiwanensis sp. nov., isolated from a coastal thermal spring.</title>
        <authorList>
            <person name="Kampfer P."/>
        </authorList>
    </citation>
    <scope>NUCLEOTIDE SEQUENCE [LARGE SCALE GENOMIC DNA]</scope>
    <source>
        <strain evidence="2 3">DSM 23284</strain>
    </source>
</reference>
<evidence type="ECO:0000313" key="3">
    <source>
        <dbReference type="Proteomes" id="UP000559404"/>
    </source>
</evidence>
<protein>
    <submittedName>
        <fullName evidence="2">DUF5367 family protein</fullName>
    </submittedName>
</protein>
<gene>
    <name evidence="2" type="ORF">H1W37_00970</name>
</gene>
<feature type="transmembrane region" description="Helical" evidence="1">
    <location>
        <begin position="27"/>
        <end position="47"/>
    </location>
</feature>
<keyword evidence="1" id="KW-0812">Transmembrane</keyword>
<dbReference type="Proteomes" id="UP000559404">
    <property type="component" value="Unassembled WGS sequence"/>
</dbReference>
<evidence type="ECO:0000256" key="1">
    <source>
        <dbReference type="SAM" id="Phobius"/>
    </source>
</evidence>
<keyword evidence="3" id="KW-1185">Reference proteome</keyword>
<dbReference type="EMBL" id="JACEON010000001">
    <property type="protein sequence ID" value="MBA4610206.1"/>
    <property type="molecule type" value="Genomic_DNA"/>
</dbReference>
<proteinExistence type="predicted"/>
<accession>A0A838XNK8</accession>
<sequence length="55" mass="5851">MPGRPGDAAATLLCAQAFPAMPTNDDVLFAAMMLWGYGVILAVLILFGDKLVRAR</sequence>
<reference evidence="2 3" key="1">
    <citation type="submission" date="2020-07" db="EMBL/GenBank/DDBJ databases">
        <authorList>
            <person name="Li M."/>
        </authorList>
    </citation>
    <scope>NUCLEOTIDE SEQUENCE [LARGE SCALE GENOMIC DNA]</scope>
    <source>
        <strain evidence="2 3">DSM 23284</strain>
    </source>
</reference>
<name>A0A838XNK8_9HYPH</name>
<comment type="caution">
    <text evidence="2">The sequence shown here is derived from an EMBL/GenBank/DDBJ whole genome shotgun (WGS) entry which is preliminary data.</text>
</comment>
<evidence type="ECO:0000313" key="2">
    <source>
        <dbReference type="EMBL" id="MBA4610206.1"/>
    </source>
</evidence>